<evidence type="ECO:0000313" key="4">
    <source>
        <dbReference type="Proteomes" id="UP001238163"/>
    </source>
</evidence>
<dbReference type="Pfam" id="PF11984">
    <property type="entry name" value="DUF3485"/>
    <property type="match status" value="1"/>
</dbReference>
<dbReference type="Proteomes" id="UP001238163">
    <property type="component" value="Unassembled WGS sequence"/>
</dbReference>
<evidence type="ECO:0000313" key="3">
    <source>
        <dbReference type="EMBL" id="MDQ0289237.1"/>
    </source>
</evidence>
<reference evidence="3" key="1">
    <citation type="submission" date="2023-07" db="EMBL/GenBank/DDBJ databases">
        <title>Genomic Encyclopedia of Type Strains, Phase IV (KMG-IV): sequencing the most valuable type-strain genomes for metagenomic binning, comparative biology and taxonomic classification.</title>
        <authorList>
            <person name="Goeker M."/>
        </authorList>
    </citation>
    <scope>NUCLEOTIDE SEQUENCE</scope>
    <source>
        <strain evidence="3">DSM 24202</strain>
    </source>
</reference>
<name>A0AAE3VEW8_9BACT</name>
<feature type="transmembrane region" description="Helical" evidence="1">
    <location>
        <begin position="119"/>
        <end position="137"/>
    </location>
</feature>
<keyword evidence="1" id="KW-0472">Membrane</keyword>
<organism evidence="3 4">
    <name type="scientific">Oligosphaera ethanolica</name>
    <dbReference type="NCBI Taxonomy" id="760260"/>
    <lineage>
        <taxon>Bacteria</taxon>
        <taxon>Pseudomonadati</taxon>
        <taxon>Lentisphaerota</taxon>
        <taxon>Oligosphaeria</taxon>
        <taxon>Oligosphaerales</taxon>
        <taxon>Oligosphaeraceae</taxon>
        <taxon>Oligosphaera</taxon>
    </lineage>
</organism>
<dbReference type="EMBL" id="JAUSVL010000001">
    <property type="protein sequence ID" value="MDQ0289237.1"/>
    <property type="molecule type" value="Genomic_DNA"/>
</dbReference>
<protein>
    <submittedName>
        <fullName evidence="3">Membrane protein</fullName>
    </submittedName>
</protein>
<dbReference type="AlphaFoldDB" id="A0AAE3VEW8"/>
<proteinExistence type="predicted"/>
<evidence type="ECO:0000259" key="2">
    <source>
        <dbReference type="Pfam" id="PF11984"/>
    </source>
</evidence>
<sequence length="363" mass="40845">MTLTKLTRAFTWLLLLGSFLPYAWKLPYMTNAWRSSPMDRFDWLFLLIAAVALLVTLRVLLARRSRTQGVYMVALLPSLLLMALGVALEIHAAAIMGAVAFSWSMLWLALGWRSAYTAFPIYAIMGLSCTSTSYWLGYFSGPLQWNGLAIKGTLTLLLLAWLLHNVLRERQVRRETFCFYLAFAVLTFGAWQARTLYHTAAPFLPDFSTLDRGEFFGQTMEITPADERFFGTSSFGKYIFASDDHIVTVLTVTCVDDIHQIHPASHCLRVSGWAIDAENIDSVDVASQKLSVSEIIARRDGQRIMVWVWYSSADASTGNFLAFRRLWRQGTPWFTAQVSTPCAQGTENDARAVLSKFLAITTP</sequence>
<dbReference type="InterPro" id="IPR014263">
    <property type="entry name" value="Methanolan_biosynth_EpsI"/>
</dbReference>
<keyword evidence="1" id="KW-0812">Transmembrane</keyword>
<evidence type="ECO:0000256" key="1">
    <source>
        <dbReference type="SAM" id="Phobius"/>
    </source>
</evidence>
<feature type="transmembrane region" description="Helical" evidence="1">
    <location>
        <begin position="94"/>
        <end position="112"/>
    </location>
</feature>
<feature type="domain" description="Methanolan biosynthesis EpsI" evidence="2">
    <location>
        <begin position="210"/>
        <end position="360"/>
    </location>
</feature>
<feature type="transmembrane region" description="Helical" evidence="1">
    <location>
        <begin position="143"/>
        <end position="164"/>
    </location>
</feature>
<gene>
    <name evidence="3" type="ORF">J3R75_001344</name>
</gene>
<accession>A0AAE3VEW8</accession>
<feature type="transmembrane region" description="Helical" evidence="1">
    <location>
        <begin position="70"/>
        <end position="88"/>
    </location>
</feature>
<dbReference type="RefSeq" id="WP_307260616.1">
    <property type="nucleotide sequence ID" value="NZ_JAUSVL010000001.1"/>
</dbReference>
<keyword evidence="1" id="KW-1133">Transmembrane helix</keyword>
<feature type="transmembrane region" description="Helical" evidence="1">
    <location>
        <begin position="41"/>
        <end position="61"/>
    </location>
</feature>
<comment type="caution">
    <text evidence="3">The sequence shown here is derived from an EMBL/GenBank/DDBJ whole genome shotgun (WGS) entry which is preliminary data.</text>
</comment>
<keyword evidence="4" id="KW-1185">Reference proteome</keyword>
<feature type="transmembrane region" description="Helical" evidence="1">
    <location>
        <begin position="176"/>
        <end position="193"/>
    </location>
</feature>